<keyword evidence="2" id="KW-1185">Reference proteome</keyword>
<sequence>MNITVTIMPRMSIDSVKIFHMEYELQMINCTKLFSLTISNQDYLYHVIVIFYMIKDVHIDVSVHKGFPLLTQYYFTISSETSRSFQQINDIFFITSLYVHFNPNGKHFMFHKMVIKYHLSRQNPISLYPSVLVRFEVFDNSKTYFPLIMNLSVGGWRIGCTNLNQKIDFNAKVLYENYGGVMMF</sequence>
<proteinExistence type="predicted"/>
<evidence type="ECO:0000313" key="1">
    <source>
        <dbReference type="EMBL" id="KII63304.1"/>
    </source>
</evidence>
<protein>
    <submittedName>
        <fullName evidence="1">Uncharacterized protein</fullName>
    </submittedName>
</protein>
<evidence type="ECO:0000313" key="2">
    <source>
        <dbReference type="Proteomes" id="UP000031668"/>
    </source>
</evidence>
<comment type="caution">
    <text evidence="1">The sequence shown here is derived from an EMBL/GenBank/DDBJ whole genome shotgun (WGS) entry which is preliminary data.</text>
</comment>
<organism evidence="1 2">
    <name type="scientific">Thelohanellus kitauei</name>
    <name type="common">Myxosporean</name>
    <dbReference type="NCBI Taxonomy" id="669202"/>
    <lineage>
        <taxon>Eukaryota</taxon>
        <taxon>Metazoa</taxon>
        <taxon>Cnidaria</taxon>
        <taxon>Myxozoa</taxon>
        <taxon>Myxosporea</taxon>
        <taxon>Bivalvulida</taxon>
        <taxon>Platysporina</taxon>
        <taxon>Myxobolidae</taxon>
        <taxon>Thelohanellus</taxon>
    </lineage>
</organism>
<dbReference type="EMBL" id="JWZT01004744">
    <property type="protein sequence ID" value="KII63304.1"/>
    <property type="molecule type" value="Genomic_DNA"/>
</dbReference>
<name>A0A0C2MG00_THEKT</name>
<accession>A0A0C2MG00</accession>
<dbReference type="AlphaFoldDB" id="A0A0C2MG00"/>
<gene>
    <name evidence="1" type="ORF">RF11_04901</name>
</gene>
<reference evidence="1 2" key="1">
    <citation type="journal article" date="2014" name="Genome Biol. Evol.">
        <title>The genome of the myxosporean Thelohanellus kitauei shows adaptations to nutrient acquisition within its fish host.</title>
        <authorList>
            <person name="Yang Y."/>
            <person name="Xiong J."/>
            <person name="Zhou Z."/>
            <person name="Huo F."/>
            <person name="Miao W."/>
            <person name="Ran C."/>
            <person name="Liu Y."/>
            <person name="Zhang J."/>
            <person name="Feng J."/>
            <person name="Wang M."/>
            <person name="Wang M."/>
            <person name="Wang L."/>
            <person name="Yao B."/>
        </authorList>
    </citation>
    <scope>NUCLEOTIDE SEQUENCE [LARGE SCALE GENOMIC DNA]</scope>
    <source>
        <strain evidence="1">Wuqing</strain>
    </source>
</reference>
<dbReference type="Proteomes" id="UP000031668">
    <property type="component" value="Unassembled WGS sequence"/>
</dbReference>